<keyword evidence="1" id="KW-1133">Transmembrane helix</keyword>
<evidence type="ECO:0000256" key="1">
    <source>
        <dbReference type="SAM" id="Phobius"/>
    </source>
</evidence>
<sequence length="75" mass="7659">MSVLMPVAGIVIMPITVAFAWATGYSAAPPVVVAEIAMVLAALAGATVLARRLSLREGRTAAETSHADATRVKPA</sequence>
<evidence type="ECO:0000313" key="3">
    <source>
        <dbReference type="Proteomes" id="UP000249045"/>
    </source>
</evidence>
<feature type="transmembrane region" description="Helical" evidence="1">
    <location>
        <begin position="30"/>
        <end position="50"/>
    </location>
</feature>
<comment type="caution">
    <text evidence="2">The sequence shown here is derived from an EMBL/GenBank/DDBJ whole genome shotgun (WGS) entry which is preliminary data.</text>
</comment>
<reference evidence="2 3" key="1">
    <citation type="submission" date="2018-03" db="EMBL/GenBank/DDBJ databases">
        <title>Defining the species Micromonospora saelicesensis and Micromonospora noduli under the framework of genomics.</title>
        <authorList>
            <person name="Riesco R."/>
            <person name="Trujillo M.E."/>
        </authorList>
    </citation>
    <scope>NUCLEOTIDE SEQUENCE [LARGE SCALE GENOMIC DNA]</scope>
    <source>
        <strain evidence="2 3">MED15</strain>
    </source>
</reference>
<dbReference type="RefSeq" id="WP_112735865.1">
    <property type="nucleotide sequence ID" value="NZ_PYAC01000010.1"/>
</dbReference>
<evidence type="ECO:0000313" key="2">
    <source>
        <dbReference type="EMBL" id="RAO19636.1"/>
    </source>
</evidence>
<dbReference type="Proteomes" id="UP000249045">
    <property type="component" value="Unassembled WGS sequence"/>
</dbReference>
<gene>
    <name evidence="2" type="ORF">MED15_02795</name>
</gene>
<dbReference type="EMBL" id="PYAC01000010">
    <property type="protein sequence ID" value="RAO19636.1"/>
    <property type="molecule type" value="Genomic_DNA"/>
</dbReference>
<protein>
    <submittedName>
        <fullName evidence="2">Uncharacterized protein</fullName>
    </submittedName>
</protein>
<organism evidence="2 3">
    <name type="scientific">Micromonospora noduli</name>
    <dbReference type="NCBI Taxonomy" id="709876"/>
    <lineage>
        <taxon>Bacteria</taxon>
        <taxon>Bacillati</taxon>
        <taxon>Actinomycetota</taxon>
        <taxon>Actinomycetes</taxon>
        <taxon>Micromonosporales</taxon>
        <taxon>Micromonosporaceae</taxon>
        <taxon>Micromonospora</taxon>
    </lineage>
</organism>
<accession>A0ABX9D442</accession>
<name>A0ABX9D442_9ACTN</name>
<keyword evidence="1" id="KW-0812">Transmembrane</keyword>
<keyword evidence="3" id="KW-1185">Reference proteome</keyword>
<proteinExistence type="predicted"/>
<keyword evidence="1" id="KW-0472">Membrane</keyword>